<dbReference type="PROSITE" id="PS51982">
    <property type="entry name" value="CMP"/>
    <property type="match status" value="1"/>
</dbReference>
<dbReference type="CDD" id="cd11585">
    <property type="entry name" value="SATB1_N"/>
    <property type="match status" value="1"/>
</dbReference>
<feature type="region of interest" description="Disordered" evidence="18">
    <location>
        <begin position="1"/>
        <end position="94"/>
    </location>
</feature>
<dbReference type="InterPro" id="IPR039673">
    <property type="entry name" value="SATB1/SATB2"/>
</dbReference>
<dbReference type="GO" id="GO:0006338">
    <property type="term" value="P:chromatin remodeling"/>
    <property type="evidence" value="ECO:0007669"/>
    <property type="project" value="InterPro"/>
</dbReference>
<proteinExistence type="inferred from homology"/>
<dbReference type="PROSITE" id="PS50071">
    <property type="entry name" value="HOMEOBOX_2"/>
    <property type="match status" value="1"/>
</dbReference>
<dbReference type="InterPro" id="IPR032355">
    <property type="entry name" value="CUTL"/>
</dbReference>
<evidence type="ECO:0000256" key="4">
    <source>
        <dbReference type="ARBA" id="ARBA00022491"/>
    </source>
</evidence>
<feature type="compositionally biased region" description="Low complexity" evidence="18">
    <location>
        <begin position="466"/>
        <end position="481"/>
    </location>
</feature>
<feature type="region of interest" description="Disordered" evidence="18">
    <location>
        <begin position="150"/>
        <end position="180"/>
    </location>
</feature>
<evidence type="ECO:0000256" key="18">
    <source>
        <dbReference type="SAM" id="MobiDB-lite"/>
    </source>
</evidence>
<dbReference type="Proteomes" id="UP001239994">
    <property type="component" value="Unassembled WGS sequence"/>
</dbReference>
<dbReference type="GO" id="GO:0031981">
    <property type="term" value="C:nuclear lumen"/>
    <property type="evidence" value="ECO:0007669"/>
    <property type="project" value="UniProtKB-ARBA"/>
</dbReference>
<feature type="compositionally biased region" description="Low complexity" evidence="18">
    <location>
        <begin position="939"/>
        <end position="956"/>
    </location>
</feature>
<evidence type="ECO:0000256" key="1">
    <source>
        <dbReference type="ARBA" id="ARBA00004123"/>
    </source>
</evidence>
<dbReference type="SMART" id="SM01109">
    <property type="entry name" value="CUT"/>
    <property type="match status" value="2"/>
</dbReference>
<keyword evidence="4" id="KW-0678">Repressor</keyword>
<feature type="compositionally biased region" description="Polar residues" evidence="18">
    <location>
        <begin position="657"/>
        <end position="672"/>
    </location>
</feature>
<feature type="domain" description="Homeobox" evidence="19">
    <location>
        <begin position="832"/>
        <end position="893"/>
    </location>
</feature>
<keyword evidence="12 15" id="KW-0371">Homeobox</keyword>
<evidence type="ECO:0000256" key="5">
    <source>
        <dbReference type="ARBA" id="ARBA00022499"/>
    </source>
</evidence>
<evidence type="ECO:0000256" key="10">
    <source>
        <dbReference type="ARBA" id="ARBA00023015"/>
    </source>
</evidence>
<dbReference type="GO" id="GO:0000978">
    <property type="term" value="F:RNA polymerase II cis-regulatory region sequence-specific DNA binding"/>
    <property type="evidence" value="ECO:0007669"/>
    <property type="project" value="TreeGrafter"/>
</dbReference>
<dbReference type="InterPro" id="IPR038216">
    <property type="entry name" value="SATB_CUTL_sf"/>
</dbReference>
<keyword evidence="14 15" id="KW-0539">Nucleus</keyword>
<dbReference type="Pfam" id="PF00046">
    <property type="entry name" value="Homeodomain"/>
    <property type="match status" value="1"/>
</dbReference>
<feature type="domain" description="CUT" evidence="20">
    <location>
        <begin position="680"/>
        <end position="767"/>
    </location>
</feature>
<accession>A0AAD8ZHC7</accession>
<evidence type="ECO:0000256" key="17">
    <source>
        <dbReference type="RuleBase" id="RU361129"/>
    </source>
</evidence>
<dbReference type="GO" id="GO:0000981">
    <property type="term" value="F:DNA-binding transcription factor activity, RNA polymerase II-specific"/>
    <property type="evidence" value="ECO:0007669"/>
    <property type="project" value="TreeGrafter"/>
</dbReference>
<keyword evidence="3" id="KW-0160">Chromosomal rearrangement</keyword>
<feature type="domain" description="CUTL" evidence="22">
    <location>
        <begin position="315"/>
        <end position="388"/>
    </location>
</feature>
<keyword evidence="7" id="KW-0677">Repeat</keyword>
<dbReference type="InterPro" id="IPR001356">
    <property type="entry name" value="HD"/>
</dbReference>
<evidence type="ECO:0000259" key="22">
    <source>
        <dbReference type="PROSITE" id="PS51983"/>
    </source>
</evidence>
<sequence>MTNRKHGITGPVPRMTNRKHGITGPVPRMTNGQTPGDPKKGPPVPRMTNSKHGITGQVPRMTNSKHGITGPVPRMANRKHGITGPVPRMTNSKHGITGPVPRIYIFLEMGCDCYQPQIDVFQRMHDFAFTFSVVCTYSLAGVPPAVWRGMERGGGESPRLRDSPECHAATSPDLTGPPAGKMSRLELNGSPTGHRSRHNGAPQRPLGAGLMIPVFCVVEQVDAGMLTEGESREEHAEFVLVRKDILFTQLVESALLALGYSHSSAAQAQGIIKVGRWNPLPIHCLTDAPEATVADMLLDVYHMVTLRIQLQSFAKLEDLPSEQWNHATVRNALKELLKEMNQSTLAKECPLSQSMISSIVNSSYYANVSTAKCQEFGRWYKKYKKIKADYFEKMWPARENSEIKVERDSLVDFCVLGQRPPPHLAGLAQLGPLASAGSLVKGTSGEAQNSSQPQPPSQGQPPPPSSHASQLHHSPPLRAQVAPPPPPTALQPLLGPGGLLSPQLSPQLVRQQLAMAHLINQQLAVSRLLAHQHPQALNQQFLNHPPIPRPGKSGGPGETGSNPSAAEVSSDIYQQVRDELKRASVSQAVFARVAFNRTQGLLSEILRKEEDPRTASQSLLVNLKAMQNFLNLPEAERDRIYQEERERSMNPPVGLPPTSNSNPGGNRLSQPKPSCPNPDHPLKLESLVNITSSIYDEIQQEMKRAKVSQALFAKVAANKSQGWLCELLRWKESPSPENRTLWENLCTIRRFLALPQADRDLVYEEESRHHHSERLHTVLHLPSDPQVLHRQPVAPLKDHSPMHEDPMPNSGMDENPPTGAGSGNTGGSSNVTKKPRSRTKISLEALGILQSFIQDVGLYPDQEAIHTLSAQLDLPKHTIVKFFQNQRYHVKHHGRLKELGVEGGGVDVAEYRDEELLSGSEDAESSEDGHEEIYSGQEAGSAGVTATASTPSSTSSQESKDKGGSLGSAQPSSQLPSTSSPSHRDQADNRDSNLHSNRDSDLHSNRDSDLHSNRDSDLHSNRDSNLHSNRDSDLHSNRDSDLHSNRDSDLHSNRDSNLHSNRDSDLHSNRDSNLHSNRDSDLHSNRDSDLHSNRDSNLHSNRDSDLHSNRDSNLHSNRDSNLHSNRDSDLHSNRDSNLHSNRDSDLHSNRDSDLHSNRDSDLHSNRDSNLHSNRDSDLHSNRDSNLHSNRDSDLHSNRDSDLHSNRDSNLHSNSDSDLHSNRDSNLHSNRDSDLHSNRDSDLHSNRDSNLHSNRDSNLHSNRDSDLHSNRDSSLHSNRDSDLHSNRDSNLHSNRDSDLHSNRDSDLHSNRDSNLHSNSDSDLHSNRDSNLHSNRDSDLHSNRDSDLHSSIHSLPIFPVANFQDLVLRYNSRAPGWPLEQAPVWSNCEARRGPAQRPRPTTPDPPAWEQTIGGRQTLVASLNQASIISLTPEPLKGRAYKPLKPALSNQHRQNKGTNPLFSCSRPSRSGRWRPLIHHGHVSTQVTVSGRCGVGARTVTPCTQPMLKETRRSLSKEFVDRAANMDCPERVKAV</sequence>
<dbReference type="Gene3D" id="3.10.20.710">
    <property type="entry name" value="SATB, ubiquitin-like oligomerisation domain"/>
    <property type="match status" value="1"/>
</dbReference>
<dbReference type="InterPro" id="IPR003350">
    <property type="entry name" value="CUT_dom"/>
</dbReference>
<name>A0AAD8ZHC7_9TELE</name>
<dbReference type="InterPro" id="IPR038224">
    <property type="entry name" value="SATB_ULD_sf"/>
</dbReference>
<protein>
    <recommendedName>
        <fullName evidence="17">DNA-binding protein SATB</fullName>
    </recommendedName>
    <alternativeName>
        <fullName evidence="17">Special AT-rich sequence-binding protein</fullName>
    </alternativeName>
</protein>
<feature type="compositionally biased region" description="Basic and acidic residues" evidence="18">
    <location>
        <begin position="150"/>
        <end position="165"/>
    </location>
</feature>
<comment type="similarity">
    <text evidence="2 17">Belongs to the CUT homeobox family.</text>
</comment>
<dbReference type="EMBL" id="JAROKS010000013">
    <property type="protein sequence ID" value="KAK1797555.1"/>
    <property type="molecule type" value="Genomic_DNA"/>
</dbReference>
<evidence type="ECO:0000256" key="3">
    <source>
        <dbReference type="ARBA" id="ARBA00022447"/>
    </source>
</evidence>
<dbReference type="FunFam" id="1.10.260.70:FF:000001">
    <property type="entry name" value="DNA-binding protein SATB"/>
    <property type="match status" value="1"/>
</dbReference>
<comment type="subcellular location">
    <subcellularLocation>
        <location evidence="1 15 16">Nucleus</location>
    </subcellularLocation>
</comment>
<dbReference type="PROSITE" id="PS51042">
    <property type="entry name" value="CUT"/>
    <property type="match status" value="2"/>
</dbReference>
<keyword evidence="24" id="KW-1185">Reference proteome</keyword>
<feature type="DNA-binding region" description="Homeobox" evidence="15">
    <location>
        <begin position="834"/>
        <end position="894"/>
    </location>
</feature>
<evidence type="ECO:0000313" key="24">
    <source>
        <dbReference type="Proteomes" id="UP001239994"/>
    </source>
</evidence>
<feature type="domain" description="CMP" evidence="21">
    <location>
        <begin position="209"/>
        <end position="312"/>
    </location>
</feature>
<keyword evidence="9" id="KW-0156">Chromatin regulator</keyword>
<reference evidence="23" key="1">
    <citation type="submission" date="2023-03" db="EMBL/GenBank/DDBJ databases">
        <title>Electrophorus voltai genome.</title>
        <authorList>
            <person name="Bian C."/>
        </authorList>
    </citation>
    <scope>NUCLEOTIDE SEQUENCE</scope>
    <source>
        <strain evidence="23">CB-2022</strain>
        <tissue evidence="23">Muscle</tissue>
    </source>
</reference>
<gene>
    <name evidence="23" type="ORF">P4O66_000848</name>
</gene>
<evidence type="ECO:0000256" key="8">
    <source>
        <dbReference type="ARBA" id="ARBA00022843"/>
    </source>
</evidence>
<dbReference type="SMART" id="SM00389">
    <property type="entry name" value="HOX"/>
    <property type="match status" value="1"/>
</dbReference>
<evidence type="ECO:0000256" key="2">
    <source>
        <dbReference type="ARBA" id="ARBA00008190"/>
    </source>
</evidence>
<comment type="caution">
    <text evidence="23">The sequence shown here is derived from an EMBL/GenBank/DDBJ whole genome shotgun (WGS) entry which is preliminary data.</text>
</comment>
<evidence type="ECO:0000256" key="15">
    <source>
        <dbReference type="PROSITE-ProRule" id="PRU00108"/>
    </source>
</evidence>
<feature type="region of interest" description="Disordered" evidence="18">
    <location>
        <begin position="796"/>
        <end position="837"/>
    </location>
</feature>
<feature type="domain" description="CUT" evidence="20">
    <location>
        <begin position="558"/>
        <end position="645"/>
    </location>
</feature>
<keyword evidence="8" id="KW-0832">Ubl conjugation</keyword>
<keyword evidence="6" id="KW-0597">Phosphoprotein</keyword>
<keyword evidence="13 17" id="KW-0804">Transcription</keyword>
<evidence type="ECO:0000256" key="9">
    <source>
        <dbReference type="ARBA" id="ARBA00022853"/>
    </source>
</evidence>
<dbReference type="Pfam" id="PF02376">
    <property type="entry name" value="CUT"/>
    <property type="match status" value="2"/>
</dbReference>
<feature type="compositionally biased region" description="Basic and acidic residues" evidence="18">
    <location>
        <begin position="982"/>
        <end position="1346"/>
    </location>
</feature>
<dbReference type="SUPFAM" id="SSF47413">
    <property type="entry name" value="lambda repressor-like DNA-binding domains"/>
    <property type="match status" value="2"/>
</dbReference>
<keyword evidence="10 17" id="KW-0805">Transcription regulation</keyword>
<evidence type="ECO:0000259" key="21">
    <source>
        <dbReference type="PROSITE" id="PS51982"/>
    </source>
</evidence>
<evidence type="ECO:0000256" key="6">
    <source>
        <dbReference type="ARBA" id="ARBA00022553"/>
    </source>
</evidence>
<evidence type="ECO:0000313" key="23">
    <source>
        <dbReference type="EMBL" id="KAK1797555.1"/>
    </source>
</evidence>
<evidence type="ECO:0000256" key="13">
    <source>
        <dbReference type="ARBA" id="ARBA00023163"/>
    </source>
</evidence>
<evidence type="ECO:0000256" key="7">
    <source>
        <dbReference type="ARBA" id="ARBA00022737"/>
    </source>
</evidence>
<feature type="region of interest" description="Disordered" evidence="18">
    <location>
        <begin position="438"/>
        <end position="497"/>
    </location>
</feature>
<dbReference type="PANTHER" id="PTHR15116">
    <property type="entry name" value="DNA-BINDING PROTEIN SATB FAMILY MEMBER"/>
    <property type="match status" value="1"/>
</dbReference>
<dbReference type="Gene3D" id="1.10.260.40">
    <property type="entry name" value="lambda repressor-like DNA-binding domains"/>
    <property type="match status" value="2"/>
</dbReference>
<feature type="region of interest" description="Disordered" evidence="18">
    <location>
        <begin position="643"/>
        <end position="681"/>
    </location>
</feature>
<dbReference type="FunFam" id="3.10.20.710:FF:000001">
    <property type="entry name" value="DNA-binding protein SATB"/>
    <property type="match status" value="1"/>
</dbReference>
<feature type="compositionally biased region" description="Pro residues" evidence="18">
    <location>
        <begin position="453"/>
        <end position="465"/>
    </location>
</feature>
<dbReference type="FunFam" id="1.10.10.60:FF:000070">
    <property type="entry name" value="DNA-binding protein SATB"/>
    <property type="match status" value="1"/>
</dbReference>
<dbReference type="CDD" id="cd00086">
    <property type="entry name" value="homeodomain"/>
    <property type="match status" value="1"/>
</dbReference>
<evidence type="ECO:0000259" key="19">
    <source>
        <dbReference type="PROSITE" id="PS50071"/>
    </source>
</evidence>
<dbReference type="InterPro" id="IPR009057">
    <property type="entry name" value="Homeodomain-like_sf"/>
</dbReference>
<evidence type="ECO:0000256" key="11">
    <source>
        <dbReference type="ARBA" id="ARBA00023125"/>
    </source>
</evidence>
<dbReference type="InterPro" id="IPR032392">
    <property type="entry name" value="ULD"/>
</dbReference>
<dbReference type="PROSITE" id="PS51983">
    <property type="entry name" value="CUTL"/>
    <property type="match status" value="1"/>
</dbReference>
<dbReference type="Pfam" id="PF16557">
    <property type="entry name" value="CUTL"/>
    <property type="match status" value="1"/>
</dbReference>
<feature type="compositionally biased region" description="Low complexity" evidence="18">
    <location>
        <begin position="968"/>
        <end position="981"/>
    </location>
</feature>
<evidence type="ECO:0000256" key="16">
    <source>
        <dbReference type="RuleBase" id="RU000682"/>
    </source>
</evidence>
<keyword evidence="11 15" id="KW-0238">DNA-binding</keyword>
<keyword evidence="5" id="KW-1017">Isopeptide bond</keyword>
<evidence type="ECO:0000256" key="12">
    <source>
        <dbReference type="ARBA" id="ARBA00023155"/>
    </source>
</evidence>
<organism evidence="23 24">
    <name type="scientific">Electrophorus voltai</name>
    <dbReference type="NCBI Taxonomy" id="2609070"/>
    <lineage>
        <taxon>Eukaryota</taxon>
        <taxon>Metazoa</taxon>
        <taxon>Chordata</taxon>
        <taxon>Craniata</taxon>
        <taxon>Vertebrata</taxon>
        <taxon>Euteleostomi</taxon>
        <taxon>Actinopterygii</taxon>
        <taxon>Neopterygii</taxon>
        <taxon>Teleostei</taxon>
        <taxon>Ostariophysi</taxon>
        <taxon>Gymnotiformes</taxon>
        <taxon>Gymnotoidei</taxon>
        <taxon>Gymnotidae</taxon>
        <taxon>Electrophorus</taxon>
    </lineage>
</organism>
<feature type="region of interest" description="Disordered" evidence="18">
    <location>
        <begin position="540"/>
        <end position="568"/>
    </location>
</feature>
<feature type="region of interest" description="Disordered" evidence="18">
    <location>
        <begin position="916"/>
        <end position="1346"/>
    </location>
</feature>
<dbReference type="Gene3D" id="1.10.10.60">
    <property type="entry name" value="Homeodomain-like"/>
    <property type="match status" value="1"/>
</dbReference>
<dbReference type="FunFam" id="1.10.260.40:FF:000003">
    <property type="entry name" value="DNA-binding protein SATB"/>
    <property type="match status" value="2"/>
</dbReference>
<dbReference type="SUPFAM" id="SSF46689">
    <property type="entry name" value="Homeodomain-like"/>
    <property type="match status" value="1"/>
</dbReference>
<dbReference type="InterPro" id="IPR010982">
    <property type="entry name" value="Lambda_DNA-bd_dom_sf"/>
</dbReference>
<dbReference type="Pfam" id="PF16534">
    <property type="entry name" value="ULD"/>
    <property type="match status" value="1"/>
</dbReference>
<dbReference type="Gene3D" id="1.10.260.70">
    <property type="entry name" value="SATB, CULT domain"/>
    <property type="match status" value="1"/>
</dbReference>
<dbReference type="PANTHER" id="PTHR15116:SF15">
    <property type="entry name" value="DNA-BINDING PROTEIN SATB2"/>
    <property type="match status" value="1"/>
</dbReference>
<evidence type="ECO:0000256" key="14">
    <source>
        <dbReference type="ARBA" id="ARBA00023242"/>
    </source>
</evidence>
<feature type="compositionally biased region" description="Basic and acidic residues" evidence="18">
    <location>
        <begin position="796"/>
        <end position="806"/>
    </location>
</feature>
<evidence type="ECO:0000259" key="20">
    <source>
        <dbReference type="PROSITE" id="PS51042"/>
    </source>
</evidence>